<evidence type="ECO:0000256" key="4">
    <source>
        <dbReference type="ARBA" id="ARBA00023015"/>
    </source>
</evidence>
<protein>
    <recommendedName>
        <fullName evidence="7">Histone deacetylase complex subunit SAP30 Sin3 binding domain-containing protein</fullName>
    </recommendedName>
</protein>
<dbReference type="Gene3D" id="6.10.160.20">
    <property type="match status" value="1"/>
</dbReference>
<evidence type="ECO:0000256" key="5">
    <source>
        <dbReference type="ARBA" id="ARBA00023163"/>
    </source>
</evidence>
<evidence type="ECO:0000256" key="3">
    <source>
        <dbReference type="ARBA" id="ARBA00022491"/>
    </source>
</evidence>
<evidence type="ECO:0000256" key="2">
    <source>
        <dbReference type="ARBA" id="ARBA00006283"/>
    </source>
</evidence>
<dbReference type="GO" id="GO:0000118">
    <property type="term" value="C:histone deacetylase complex"/>
    <property type="evidence" value="ECO:0000318"/>
    <property type="project" value="GO_Central"/>
</dbReference>
<dbReference type="OrthoDB" id="510958at2759"/>
<proteinExistence type="inferred from homology"/>
<comment type="subcellular location">
    <subcellularLocation>
        <location evidence="1">Nucleus</location>
    </subcellularLocation>
</comment>
<dbReference type="OMA" id="INGGFRQ"/>
<dbReference type="Proteomes" id="UP000036987">
    <property type="component" value="Unassembled WGS sequence"/>
</dbReference>
<keyword evidence="5" id="KW-0804">Transcription</keyword>
<evidence type="ECO:0000256" key="6">
    <source>
        <dbReference type="ARBA" id="ARBA00023242"/>
    </source>
</evidence>
<reference evidence="9" key="1">
    <citation type="journal article" date="2016" name="Nature">
        <title>The genome of the seagrass Zostera marina reveals angiosperm adaptation to the sea.</title>
        <authorList>
            <person name="Olsen J.L."/>
            <person name="Rouze P."/>
            <person name="Verhelst B."/>
            <person name="Lin Y.-C."/>
            <person name="Bayer T."/>
            <person name="Collen J."/>
            <person name="Dattolo E."/>
            <person name="De Paoli E."/>
            <person name="Dittami S."/>
            <person name="Maumus F."/>
            <person name="Michel G."/>
            <person name="Kersting A."/>
            <person name="Lauritano C."/>
            <person name="Lohaus R."/>
            <person name="Toepel M."/>
            <person name="Tonon T."/>
            <person name="Vanneste K."/>
            <person name="Amirebrahimi M."/>
            <person name="Brakel J."/>
            <person name="Bostroem C."/>
            <person name="Chovatia M."/>
            <person name="Grimwood J."/>
            <person name="Jenkins J.W."/>
            <person name="Jueterbock A."/>
            <person name="Mraz A."/>
            <person name="Stam W.T."/>
            <person name="Tice H."/>
            <person name="Bornberg-Bauer E."/>
            <person name="Green P.J."/>
            <person name="Pearson G.A."/>
            <person name="Procaccini G."/>
            <person name="Duarte C.M."/>
            <person name="Schmutz J."/>
            <person name="Reusch T.B.H."/>
            <person name="Van de Peer Y."/>
        </authorList>
    </citation>
    <scope>NUCLEOTIDE SEQUENCE [LARGE SCALE GENOMIC DNA]</scope>
    <source>
        <strain evidence="9">cv. Finnish</strain>
    </source>
</reference>
<sequence>MPVLKEENGEEEPIVLPAHTKVLVTGNNRTKSIHIGLQGVVKKAVGLGGWYWLVLTNGDEVKLQRNALSVIEAPTENEENDEFEDDDISSYTTKINSPFRKASSRKLTVDLRKLEMVSLWRYCHHFRLAALMKIQPSKEQLIEVVEKHFTSQQLDEFQVIAEFIQASKRLKQSMQGIQA</sequence>
<evidence type="ECO:0000259" key="7">
    <source>
        <dbReference type="Pfam" id="PF13867"/>
    </source>
</evidence>
<evidence type="ECO:0000313" key="8">
    <source>
        <dbReference type="EMBL" id="KMZ57705.1"/>
    </source>
</evidence>
<evidence type="ECO:0000313" key="9">
    <source>
        <dbReference type="Proteomes" id="UP000036987"/>
    </source>
</evidence>
<dbReference type="PANTHER" id="PTHR13286:SF6">
    <property type="entry name" value="HISTONE DEACETYLASE COMPLEX SUBUNIT SAP30L-RELATED"/>
    <property type="match status" value="1"/>
</dbReference>
<organism evidence="8 9">
    <name type="scientific">Zostera marina</name>
    <name type="common">Eelgrass</name>
    <dbReference type="NCBI Taxonomy" id="29655"/>
    <lineage>
        <taxon>Eukaryota</taxon>
        <taxon>Viridiplantae</taxon>
        <taxon>Streptophyta</taxon>
        <taxon>Embryophyta</taxon>
        <taxon>Tracheophyta</taxon>
        <taxon>Spermatophyta</taxon>
        <taxon>Magnoliopsida</taxon>
        <taxon>Liliopsida</taxon>
        <taxon>Zosteraceae</taxon>
        <taxon>Zostera</taxon>
    </lineage>
</organism>
<dbReference type="InterPro" id="IPR025718">
    <property type="entry name" value="SAP30_Sin3-bd"/>
</dbReference>
<comment type="caution">
    <text evidence="8">The sequence shown here is derived from an EMBL/GenBank/DDBJ whole genome shotgun (WGS) entry which is preliminary data.</text>
</comment>
<dbReference type="AlphaFoldDB" id="A0A0K9NP09"/>
<keyword evidence="6" id="KW-0539">Nucleus</keyword>
<gene>
    <name evidence="8" type="ORF">ZOSMA_82G00170</name>
</gene>
<feature type="domain" description="Histone deacetylase complex subunit SAP30 Sin3 binding" evidence="7">
    <location>
        <begin position="114"/>
        <end position="168"/>
    </location>
</feature>
<dbReference type="PANTHER" id="PTHR13286">
    <property type="entry name" value="SAP30"/>
    <property type="match status" value="1"/>
</dbReference>
<accession>A0A0K9NP09</accession>
<keyword evidence="4" id="KW-0805">Transcription regulation</keyword>
<keyword evidence="9" id="KW-1185">Reference proteome</keyword>
<evidence type="ECO:0000256" key="1">
    <source>
        <dbReference type="ARBA" id="ARBA00004123"/>
    </source>
</evidence>
<dbReference type="InterPro" id="IPR038291">
    <property type="entry name" value="SAP30_C_sf"/>
</dbReference>
<dbReference type="GO" id="GO:0003712">
    <property type="term" value="F:transcription coregulator activity"/>
    <property type="evidence" value="ECO:0000318"/>
    <property type="project" value="GO_Central"/>
</dbReference>
<keyword evidence="3" id="KW-0678">Repressor</keyword>
<dbReference type="EMBL" id="LFYR01002027">
    <property type="protein sequence ID" value="KMZ57705.1"/>
    <property type="molecule type" value="Genomic_DNA"/>
</dbReference>
<dbReference type="GO" id="GO:0006355">
    <property type="term" value="P:regulation of DNA-templated transcription"/>
    <property type="evidence" value="ECO:0000318"/>
    <property type="project" value="GO_Central"/>
</dbReference>
<dbReference type="Pfam" id="PF13867">
    <property type="entry name" value="SAP30_Sin3_bdg"/>
    <property type="match status" value="1"/>
</dbReference>
<dbReference type="InterPro" id="IPR024145">
    <property type="entry name" value="His_deAcase_SAP30/SAP30L"/>
</dbReference>
<name>A0A0K9NP09_ZOSMR</name>
<comment type="similarity">
    <text evidence="2">Belongs to the SAP30 family.</text>
</comment>